<gene>
    <name evidence="5" type="ORF">GCM10023196_098910</name>
</gene>
<comment type="pathway">
    <text evidence="1">Cofactor biosynthesis; riboflavin biosynthesis.</text>
</comment>
<sequence>MAEDTAAHPASATPPDSLEPLELLYEEAGQPRFTLPPTLATAYNGDLGFTTPCVYANFVTSIDGVVALGPEYPSSGSAISGHEPADRLVMGLLRACADAVLIGAGTLRATPRHRWTPDHVCPQAAPDFAELRQNLGRATQPELVVVTASGDVPTMHPALQSGALVATTADGAHRLNGHLPAVCKILTAAEGPTVRMVDVLAALHAHGHTAVLTEGGPHLIGHLLGEDLLDELFLTTSPVLAGRAGTTRPGLIAGLELLPNRPAWTDLISARRRDSYLFLRYRLRPPRAHVRPQTALVS</sequence>
<evidence type="ECO:0000259" key="4">
    <source>
        <dbReference type="Pfam" id="PF01872"/>
    </source>
</evidence>
<dbReference type="PANTHER" id="PTHR38011">
    <property type="entry name" value="DIHYDROFOLATE REDUCTASE FAMILY PROTEIN (AFU_ORTHOLOGUE AFUA_8G06820)"/>
    <property type="match status" value="1"/>
</dbReference>
<evidence type="ECO:0000256" key="2">
    <source>
        <dbReference type="ARBA" id="ARBA00022857"/>
    </source>
</evidence>
<evidence type="ECO:0000256" key="1">
    <source>
        <dbReference type="ARBA" id="ARBA00005104"/>
    </source>
</evidence>
<keyword evidence="2" id="KW-0521">NADP</keyword>
<evidence type="ECO:0000313" key="6">
    <source>
        <dbReference type="Proteomes" id="UP001501442"/>
    </source>
</evidence>
<dbReference type="Proteomes" id="UP001501442">
    <property type="component" value="Unassembled WGS sequence"/>
</dbReference>
<dbReference type="InterPro" id="IPR002734">
    <property type="entry name" value="RibDG_C"/>
</dbReference>
<accession>A0ABP8UUE6</accession>
<evidence type="ECO:0000313" key="5">
    <source>
        <dbReference type="EMBL" id="GAA4639000.1"/>
    </source>
</evidence>
<dbReference type="InterPro" id="IPR024072">
    <property type="entry name" value="DHFR-like_dom_sf"/>
</dbReference>
<reference evidence="6" key="1">
    <citation type="journal article" date="2019" name="Int. J. Syst. Evol. Microbiol.">
        <title>The Global Catalogue of Microorganisms (GCM) 10K type strain sequencing project: providing services to taxonomists for standard genome sequencing and annotation.</title>
        <authorList>
            <consortium name="The Broad Institute Genomics Platform"/>
            <consortium name="The Broad Institute Genome Sequencing Center for Infectious Disease"/>
            <person name="Wu L."/>
            <person name="Ma J."/>
        </authorList>
    </citation>
    <scope>NUCLEOTIDE SEQUENCE [LARGE SCALE GENOMIC DNA]</scope>
    <source>
        <strain evidence="6">JCM 17939</strain>
    </source>
</reference>
<proteinExistence type="predicted"/>
<organism evidence="5 6">
    <name type="scientific">Actinoallomurus vinaceus</name>
    <dbReference type="NCBI Taxonomy" id="1080074"/>
    <lineage>
        <taxon>Bacteria</taxon>
        <taxon>Bacillati</taxon>
        <taxon>Actinomycetota</taxon>
        <taxon>Actinomycetes</taxon>
        <taxon>Streptosporangiales</taxon>
        <taxon>Thermomonosporaceae</taxon>
        <taxon>Actinoallomurus</taxon>
    </lineage>
</organism>
<feature type="domain" description="Bacterial bifunctional deaminase-reductase C-terminal" evidence="4">
    <location>
        <begin position="52"/>
        <end position="247"/>
    </location>
</feature>
<dbReference type="EMBL" id="BAABHK010000025">
    <property type="protein sequence ID" value="GAA4639000.1"/>
    <property type="molecule type" value="Genomic_DNA"/>
</dbReference>
<dbReference type="Pfam" id="PF01872">
    <property type="entry name" value="RibD_C"/>
    <property type="match status" value="1"/>
</dbReference>
<name>A0ABP8UUE6_9ACTN</name>
<dbReference type="InterPro" id="IPR050765">
    <property type="entry name" value="Riboflavin_Biosynth_HTPR"/>
</dbReference>
<dbReference type="SUPFAM" id="SSF53597">
    <property type="entry name" value="Dihydrofolate reductase-like"/>
    <property type="match status" value="1"/>
</dbReference>
<dbReference type="PANTHER" id="PTHR38011:SF7">
    <property type="entry name" value="2,5-DIAMINO-6-RIBOSYLAMINO-4(3H)-PYRIMIDINONE 5'-PHOSPHATE REDUCTASE"/>
    <property type="match status" value="1"/>
</dbReference>
<keyword evidence="3" id="KW-0560">Oxidoreductase</keyword>
<protein>
    <submittedName>
        <fullName evidence="5">Pyrimidine reductase family protein</fullName>
    </submittedName>
</protein>
<dbReference type="Gene3D" id="3.40.430.10">
    <property type="entry name" value="Dihydrofolate Reductase, subunit A"/>
    <property type="match status" value="1"/>
</dbReference>
<dbReference type="RefSeq" id="WP_345442539.1">
    <property type="nucleotide sequence ID" value="NZ_BAABHK010000025.1"/>
</dbReference>
<evidence type="ECO:0000256" key="3">
    <source>
        <dbReference type="ARBA" id="ARBA00023002"/>
    </source>
</evidence>
<comment type="caution">
    <text evidence="5">The sequence shown here is derived from an EMBL/GenBank/DDBJ whole genome shotgun (WGS) entry which is preliminary data.</text>
</comment>
<keyword evidence="6" id="KW-1185">Reference proteome</keyword>